<sequence length="162" mass="19681">MKLWRNLGRLVSHGVVLSSDHCPLIINTDPKRYICKKLFRFEAYWAKDDESYDHKDHLEVQQLIPQLEIVQETWEDNIREIQHLTAKINDLLENEESYWKQRSRIKWLMEGDANTDFFHQTNIQRRRMNRIHRIKNSDGLWVETPILVRQVVEKYFKDLFTS</sequence>
<accession>A0A6J5XG56</accession>
<dbReference type="EMBL" id="CAEKDK010000005">
    <property type="protein sequence ID" value="CAB4279600.1"/>
    <property type="molecule type" value="Genomic_DNA"/>
</dbReference>
<evidence type="ECO:0000313" key="2">
    <source>
        <dbReference type="EMBL" id="CAB4310064.1"/>
    </source>
</evidence>
<dbReference type="OrthoDB" id="1166633at2759"/>
<protein>
    <submittedName>
        <fullName evidence="2">Uncharacterized protein</fullName>
    </submittedName>
</protein>
<dbReference type="Proteomes" id="UP000507245">
    <property type="component" value="Unassembled WGS sequence"/>
</dbReference>
<reference evidence="4" key="1">
    <citation type="journal article" date="2020" name="Genome Biol.">
        <title>Gamete binning: chromosome-level and haplotype-resolved genome assembly enabled by high-throughput single-cell sequencing of gamete genomes.</title>
        <authorList>
            <person name="Campoy J.A."/>
            <person name="Sun H."/>
            <person name="Goel M."/>
            <person name="Jiao W.-B."/>
            <person name="Folz-Donahue K."/>
            <person name="Wang N."/>
            <person name="Rubio M."/>
            <person name="Liu C."/>
            <person name="Kukat C."/>
            <person name="Ruiz D."/>
            <person name="Huettel B."/>
            <person name="Schneeberger K."/>
        </authorList>
    </citation>
    <scope>NUCLEOTIDE SEQUENCE [LARGE SCALE GENOMIC DNA]</scope>
    <source>
        <strain evidence="4">cv. Rojo Pasion</strain>
    </source>
</reference>
<gene>
    <name evidence="1" type="ORF">CURHAP_LOCUS31995</name>
    <name evidence="2" type="ORF">ORAREDHAP_LOCUS31639</name>
</gene>
<dbReference type="AlphaFoldDB" id="A0A6J5XG56"/>
<dbReference type="EMBL" id="CAEKKB010000005">
    <property type="protein sequence ID" value="CAB4310064.1"/>
    <property type="molecule type" value="Genomic_DNA"/>
</dbReference>
<evidence type="ECO:0000313" key="4">
    <source>
        <dbReference type="Proteomes" id="UP000507245"/>
    </source>
</evidence>
<organism evidence="2 4">
    <name type="scientific">Prunus armeniaca</name>
    <name type="common">Apricot</name>
    <name type="synonym">Armeniaca vulgaris</name>
    <dbReference type="NCBI Taxonomy" id="36596"/>
    <lineage>
        <taxon>Eukaryota</taxon>
        <taxon>Viridiplantae</taxon>
        <taxon>Streptophyta</taxon>
        <taxon>Embryophyta</taxon>
        <taxon>Tracheophyta</taxon>
        <taxon>Spermatophyta</taxon>
        <taxon>Magnoliopsida</taxon>
        <taxon>eudicotyledons</taxon>
        <taxon>Gunneridae</taxon>
        <taxon>Pentapetalae</taxon>
        <taxon>rosids</taxon>
        <taxon>fabids</taxon>
        <taxon>Rosales</taxon>
        <taxon>Rosaceae</taxon>
        <taxon>Amygdaloideae</taxon>
        <taxon>Amygdaleae</taxon>
        <taxon>Prunus</taxon>
    </lineage>
</organism>
<name>A0A6J5XG56_PRUAR</name>
<evidence type="ECO:0000313" key="3">
    <source>
        <dbReference type="Proteomes" id="UP000507222"/>
    </source>
</evidence>
<evidence type="ECO:0000313" key="1">
    <source>
        <dbReference type="EMBL" id="CAB4279600.1"/>
    </source>
</evidence>
<proteinExistence type="predicted"/>
<keyword evidence="4" id="KW-1185">Reference proteome</keyword>
<dbReference type="Proteomes" id="UP000507222">
    <property type="component" value="Unassembled WGS sequence"/>
</dbReference>
<reference evidence="2 3" key="2">
    <citation type="submission" date="2020-05" db="EMBL/GenBank/DDBJ databases">
        <authorList>
            <person name="Campoy J."/>
            <person name="Schneeberger K."/>
            <person name="Spophaly S."/>
        </authorList>
    </citation>
    <scope>NUCLEOTIDE SEQUENCE [LARGE SCALE GENOMIC DNA]</scope>
    <source>
        <strain evidence="2">PruArmRojPasFocal</strain>
    </source>
</reference>